<gene>
    <name evidence="2" type="ORF">IPP15_09215</name>
</gene>
<organism evidence="2 3">
    <name type="scientific">Candidatus Opimibacter skivensis</name>
    <dbReference type="NCBI Taxonomy" id="2982028"/>
    <lineage>
        <taxon>Bacteria</taxon>
        <taxon>Pseudomonadati</taxon>
        <taxon>Bacteroidota</taxon>
        <taxon>Saprospiria</taxon>
        <taxon>Saprospirales</taxon>
        <taxon>Saprospiraceae</taxon>
        <taxon>Candidatus Opimibacter</taxon>
    </lineage>
</organism>
<keyword evidence="1" id="KW-0472">Membrane</keyword>
<evidence type="ECO:0000313" key="3">
    <source>
        <dbReference type="Proteomes" id="UP000808337"/>
    </source>
</evidence>
<accession>A0A9D7SUN2</accession>
<sequence>MRTLGVVLLVAGILSSALYFLHMNFMFLNWINTWGPDMAWMIRGGIIVLGIIFYFLGKRSD</sequence>
<dbReference type="EMBL" id="JADKGY010000006">
    <property type="protein sequence ID" value="MBK9982591.1"/>
    <property type="molecule type" value="Genomic_DNA"/>
</dbReference>
<dbReference type="AlphaFoldDB" id="A0A9D7SUN2"/>
<keyword evidence="1" id="KW-0812">Transmembrane</keyword>
<reference evidence="2 3" key="1">
    <citation type="submission" date="2020-10" db="EMBL/GenBank/DDBJ databases">
        <title>Connecting structure to function with the recovery of over 1000 high-quality activated sludge metagenome-assembled genomes encoding full-length rRNA genes using long-read sequencing.</title>
        <authorList>
            <person name="Singleton C.M."/>
            <person name="Petriglieri F."/>
            <person name="Kristensen J.M."/>
            <person name="Kirkegaard R.H."/>
            <person name="Michaelsen T.Y."/>
            <person name="Andersen M.H."/>
            <person name="Karst S.M."/>
            <person name="Dueholm M.S."/>
            <person name="Nielsen P.H."/>
            <person name="Albertsen M."/>
        </authorList>
    </citation>
    <scope>NUCLEOTIDE SEQUENCE [LARGE SCALE GENOMIC DNA]</scope>
    <source>
        <strain evidence="2">Ribe_18-Q3-R11-54_MAXAC.273</strain>
    </source>
</reference>
<name>A0A9D7SUN2_9BACT</name>
<protein>
    <recommendedName>
        <fullName evidence="4">DUF378 domain-containing protein</fullName>
    </recommendedName>
</protein>
<evidence type="ECO:0000313" key="2">
    <source>
        <dbReference type="EMBL" id="MBK9982591.1"/>
    </source>
</evidence>
<comment type="caution">
    <text evidence="2">The sequence shown here is derived from an EMBL/GenBank/DDBJ whole genome shotgun (WGS) entry which is preliminary data.</text>
</comment>
<keyword evidence="1" id="KW-1133">Transmembrane helix</keyword>
<evidence type="ECO:0000256" key="1">
    <source>
        <dbReference type="SAM" id="Phobius"/>
    </source>
</evidence>
<feature type="transmembrane region" description="Helical" evidence="1">
    <location>
        <begin position="40"/>
        <end position="57"/>
    </location>
</feature>
<evidence type="ECO:0008006" key="4">
    <source>
        <dbReference type="Google" id="ProtNLM"/>
    </source>
</evidence>
<proteinExistence type="predicted"/>
<dbReference type="Proteomes" id="UP000808337">
    <property type="component" value="Unassembled WGS sequence"/>
</dbReference>